<feature type="signal peptide" evidence="1">
    <location>
        <begin position="1"/>
        <end position="26"/>
    </location>
</feature>
<gene>
    <name evidence="3" type="ordered locus">Dole_0346</name>
</gene>
<dbReference type="EMBL" id="CP000859">
    <property type="protein sequence ID" value="ABW66156.1"/>
    <property type="molecule type" value="Genomic_DNA"/>
</dbReference>
<evidence type="ECO:0000313" key="4">
    <source>
        <dbReference type="Proteomes" id="UP000008561"/>
    </source>
</evidence>
<dbReference type="Gene3D" id="2.30.30.40">
    <property type="entry name" value="SH3 Domains"/>
    <property type="match status" value="2"/>
</dbReference>
<dbReference type="SMART" id="SM00287">
    <property type="entry name" value="SH3b"/>
    <property type="match status" value="2"/>
</dbReference>
<dbReference type="OrthoDB" id="5297720at2"/>
<dbReference type="Proteomes" id="UP000008561">
    <property type="component" value="Chromosome"/>
</dbReference>
<dbReference type="InterPro" id="IPR003646">
    <property type="entry name" value="SH3-like_bac-type"/>
</dbReference>
<dbReference type="PANTHER" id="PTHR34408:SF1">
    <property type="entry name" value="GLYCOSYL HYDROLASE FAMILY 19 DOMAIN-CONTAINING PROTEIN HI_1415"/>
    <property type="match status" value="1"/>
</dbReference>
<dbReference type="PANTHER" id="PTHR34408">
    <property type="entry name" value="FAMILY PROTEIN, PUTATIVE-RELATED"/>
    <property type="match status" value="1"/>
</dbReference>
<organism evidence="3 4">
    <name type="scientific">Desulfosudis oleivorans (strain DSM 6200 / JCM 39069 / Hxd3)</name>
    <name type="common">Desulfococcus oleovorans</name>
    <dbReference type="NCBI Taxonomy" id="96561"/>
    <lineage>
        <taxon>Bacteria</taxon>
        <taxon>Pseudomonadati</taxon>
        <taxon>Thermodesulfobacteriota</taxon>
        <taxon>Desulfobacteria</taxon>
        <taxon>Desulfobacterales</taxon>
        <taxon>Desulfosudaceae</taxon>
        <taxon>Desulfosudis</taxon>
    </lineage>
</organism>
<proteinExistence type="predicted"/>
<evidence type="ECO:0000313" key="3">
    <source>
        <dbReference type="EMBL" id="ABW66156.1"/>
    </source>
</evidence>
<feature type="domain" description="SH3b" evidence="2">
    <location>
        <begin position="87"/>
        <end position="149"/>
    </location>
</feature>
<dbReference type="Pfam" id="PF06347">
    <property type="entry name" value="SH3_4"/>
    <property type="match status" value="2"/>
</dbReference>
<dbReference type="InterPro" id="IPR052354">
    <property type="entry name" value="Cell_Wall_Dynamics_Protein"/>
</dbReference>
<dbReference type="STRING" id="96561.Dole_0346"/>
<dbReference type="InterPro" id="IPR010466">
    <property type="entry name" value="DUF1058"/>
</dbReference>
<dbReference type="PROSITE" id="PS51781">
    <property type="entry name" value="SH3B"/>
    <property type="match status" value="1"/>
</dbReference>
<evidence type="ECO:0000256" key="1">
    <source>
        <dbReference type="SAM" id="SignalP"/>
    </source>
</evidence>
<dbReference type="HOGENOM" id="CLU_086360_3_1_7"/>
<sequence length="149" mass="16643">MTNLRLFQSFCMVFICALLVAAPAFSQERLSVTATTANIRTGPGTSYDKAWQAEKNYPVVVVEKKDGWVKFKDYEGDEGWIYGALVSATSTVIVKKTRVNVRSGPGTNHPVVFEAEKGVPFEVIKNDGDWLQIKHADGDTGWIYRPLVW</sequence>
<accession>A8ZSZ2</accession>
<protein>
    <recommendedName>
        <fullName evidence="2">SH3b domain-containing protein</fullName>
    </recommendedName>
</protein>
<keyword evidence="1" id="KW-0732">Signal</keyword>
<keyword evidence="4" id="KW-1185">Reference proteome</keyword>
<name>A8ZSZ2_DESOH</name>
<reference evidence="3 4" key="1">
    <citation type="submission" date="2007-10" db="EMBL/GenBank/DDBJ databases">
        <title>Complete sequence of Desulfococcus oleovorans Hxd3.</title>
        <authorList>
            <consortium name="US DOE Joint Genome Institute"/>
            <person name="Copeland A."/>
            <person name="Lucas S."/>
            <person name="Lapidus A."/>
            <person name="Barry K."/>
            <person name="Glavina del Rio T."/>
            <person name="Dalin E."/>
            <person name="Tice H."/>
            <person name="Pitluck S."/>
            <person name="Kiss H."/>
            <person name="Brettin T."/>
            <person name="Bruce D."/>
            <person name="Detter J.C."/>
            <person name="Han C."/>
            <person name="Schmutz J."/>
            <person name="Larimer F."/>
            <person name="Land M."/>
            <person name="Hauser L."/>
            <person name="Kyrpides N."/>
            <person name="Kim E."/>
            <person name="Wawrik B."/>
            <person name="Richardson P."/>
        </authorList>
    </citation>
    <scope>NUCLEOTIDE SEQUENCE [LARGE SCALE GENOMIC DNA]</scope>
    <source>
        <strain evidence="4">DSM 6200 / JCM 39069 / Hxd3</strain>
    </source>
</reference>
<dbReference type="KEGG" id="dol:Dole_0346"/>
<dbReference type="AlphaFoldDB" id="A8ZSZ2"/>
<dbReference type="eggNOG" id="COG3807">
    <property type="taxonomic scope" value="Bacteria"/>
</dbReference>
<evidence type="ECO:0000259" key="2">
    <source>
        <dbReference type="PROSITE" id="PS51781"/>
    </source>
</evidence>
<dbReference type="RefSeq" id="WP_012173775.1">
    <property type="nucleotide sequence ID" value="NC_009943.1"/>
</dbReference>
<feature type="chain" id="PRO_5002731729" description="SH3b domain-containing protein" evidence="1">
    <location>
        <begin position="27"/>
        <end position="149"/>
    </location>
</feature>